<organism evidence="3">
    <name type="scientific">marine sediment metagenome</name>
    <dbReference type="NCBI Taxonomy" id="412755"/>
    <lineage>
        <taxon>unclassified sequences</taxon>
        <taxon>metagenomes</taxon>
        <taxon>ecological metagenomes</taxon>
    </lineage>
</organism>
<proteinExistence type="predicted"/>
<dbReference type="GO" id="GO:0051604">
    <property type="term" value="P:protein maturation"/>
    <property type="evidence" value="ECO:0007669"/>
    <property type="project" value="TreeGrafter"/>
</dbReference>
<dbReference type="InterPro" id="IPR017968">
    <property type="entry name" value="Acylphosphatase_CS"/>
</dbReference>
<dbReference type="AlphaFoldDB" id="X0SQ83"/>
<evidence type="ECO:0000313" key="3">
    <source>
        <dbReference type="EMBL" id="GAF77301.1"/>
    </source>
</evidence>
<dbReference type="GO" id="GO:0003725">
    <property type="term" value="F:double-stranded RNA binding"/>
    <property type="evidence" value="ECO:0007669"/>
    <property type="project" value="InterPro"/>
</dbReference>
<dbReference type="SUPFAM" id="SSF55821">
    <property type="entry name" value="YrdC/RibB"/>
    <property type="match status" value="1"/>
</dbReference>
<dbReference type="Pfam" id="PF00708">
    <property type="entry name" value="Acylphosphatase"/>
    <property type="match status" value="1"/>
</dbReference>
<dbReference type="Gene3D" id="3.30.110.120">
    <property type="match status" value="1"/>
</dbReference>
<dbReference type="InterPro" id="IPR051060">
    <property type="entry name" value="Carbamoyltrans_HypF-like"/>
</dbReference>
<dbReference type="InterPro" id="IPR011125">
    <property type="entry name" value="Znf_HypF"/>
</dbReference>
<dbReference type="PROSITE" id="PS51160">
    <property type="entry name" value="ACYLPHOSPHATASE_3"/>
    <property type="match status" value="1"/>
</dbReference>
<dbReference type="PANTHER" id="PTHR42959:SF1">
    <property type="entry name" value="CARBAMOYLTRANSFERASE HYPF"/>
    <property type="match status" value="1"/>
</dbReference>
<sequence>MRVTGAVQGVGFRPFVYSLATRLGLAGHVLNDSGGVEIELEGKNGLVDRFLGELEASPPPLAVVSSVSAEEMDPAGGDSFEIRTSVRRKERTVLVSPDYATCPDCLRELDDPADRRHGYPFTNCTNCGPRYTIITDIPYDRARTTMSVFEMCPDCRAEYEDPSNRRFHAEPTCCPACGPKAYLADRTGAPIECRDQIERCRELLSEGRIVAVKGLGGFHLACDASNDEAVAELRSRKAREEKPLAVMVRDMDTAESIVSMTKEEKETLAGKERPILLLTKKEGHGLSELVAPKSATFGVMLPYTPLHHLLMQGTYRALVMTSGNMTDEPIAH</sequence>
<name>X0SQ83_9ZZZZ</name>
<evidence type="ECO:0000259" key="2">
    <source>
        <dbReference type="PROSITE" id="PS51163"/>
    </source>
</evidence>
<gene>
    <name evidence="3" type="ORF">S01H1_03402</name>
</gene>
<evidence type="ECO:0000259" key="1">
    <source>
        <dbReference type="PROSITE" id="PS51160"/>
    </source>
</evidence>
<feature type="non-terminal residue" evidence="3">
    <location>
        <position position="332"/>
    </location>
</feature>
<dbReference type="Gene3D" id="3.90.870.50">
    <property type="match status" value="1"/>
</dbReference>
<feature type="domain" description="YrdC-like" evidence="2">
    <location>
        <begin position="194"/>
        <end position="332"/>
    </location>
</feature>
<dbReference type="PROSITE" id="PS00150">
    <property type="entry name" value="ACYLPHOSPHATASE_1"/>
    <property type="match status" value="1"/>
</dbReference>
<dbReference type="Pfam" id="PF01300">
    <property type="entry name" value="Sua5_yciO_yrdC"/>
    <property type="match status" value="1"/>
</dbReference>
<evidence type="ECO:0008006" key="4">
    <source>
        <dbReference type="Google" id="ProtNLM"/>
    </source>
</evidence>
<protein>
    <recommendedName>
        <fullName evidence="4">Acylphosphatase-like domain-containing protein</fullName>
    </recommendedName>
</protein>
<feature type="domain" description="Acylphosphatase-like" evidence="1">
    <location>
        <begin position="1"/>
        <end position="84"/>
    </location>
</feature>
<comment type="caution">
    <text evidence="3">The sequence shown here is derived from an EMBL/GenBank/DDBJ whole genome shotgun (WGS) entry which is preliminary data.</text>
</comment>
<dbReference type="InterPro" id="IPR036046">
    <property type="entry name" value="Acylphosphatase-like_dom_sf"/>
</dbReference>
<dbReference type="InterPro" id="IPR017945">
    <property type="entry name" value="DHBP_synth_RibB-like_a/b_dom"/>
</dbReference>
<dbReference type="GO" id="GO:0008270">
    <property type="term" value="F:zinc ion binding"/>
    <property type="evidence" value="ECO:0007669"/>
    <property type="project" value="InterPro"/>
</dbReference>
<dbReference type="PANTHER" id="PTHR42959">
    <property type="entry name" value="CARBAMOYLTRANSFERASE"/>
    <property type="match status" value="1"/>
</dbReference>
<reference evidence="3" key="1">
    <citation type="journal article" date="2014" name="Front. Microbiol.">
        <title>High frequency of phylogenetically diverse reductive dehalogenase-homologous genes in deep subseafloor sedimentary metagenomes.</title>
        <authorList>
            <person name="Kawai M."/>
            <person name="Futagami T."/>
            <person name="Toyoda A."/>
            <person name="Takaki Y."/>
            <person name="Nishi S."/>
            <person name="Hori S."/>
            <person name="Arai W."/>
            <person name="Tsubouchi T."/>
            <person name="Morono Y."/>
            <person name="Uchiyama I."/>
            <person name="Ito T."/>
            <person name="Fujiyama A."/>
            <person name="Inagaki F."/>
            <person name="Takami H."/>
        </authorList>
    </citation>
    <scope>NUCLEOTIDE SEQUENCE</scope>
    <source>
        <strain evidence="3">Expedition CK06-06</strain>
    </source>
</reference>
<dbReference type="PROSITE" id="PS51163">
    <property type="entry name" value="YRDC"/>
    <property type="match status" value="1"/>
</dbReference>
<accession>X0SQ83</accession>
<dbReference type="Pfam" id="PF07503">
    <property type="entry name" value="zf-HYPF"/>
    <property type="match status" value="2"/>
</dbReference>
<dbReference type="InterPro" id="IPR006070">
    <property type="entry name" value="Sua5-like_dom"/>
</dbReference>
<dbReference type="GO" id="GO:0016743">
    <property type="term" value="F:carboxyl- or carbamoyltransferase activity"/>
    <property type="evidence" value="ECO:0007669"/>
    <property type="project" value="TreeGrafter"/>
</dbReference>
<dbReference type="InterPro" id="IPR001792">
    <property type="entry name" value="Acylphosphatase-like_dom"/>
</dbReference>
<dbReference type="SUPFAM" id="SSF54975">
    <property type="entry name" value="Acylphosphatase/BLUF domain-like"/>
    <property type="match status" value="1"/>
</dbReference>
<dbReference type="EMBL" id="BARS01001858">
    <property type="protein sequence ID" value="GAF77301.1"/>
    <property type="molecule type" value="Genomic_DNA"/>
</dbReference>